<evidence type="ECO:0000313" key="1">
    <source>
        <dbReference type="EMBL" id="ONI45475.1"/>
    </source>
</evidence>
<sequence>MLVAIPIFGLEPKDFNGDGVINQQDVSSVVENLDTNEKIYDVNNDGEVGVFDLAQTYWSTKIDVSNFGGDIKTASEFYNIMGQIDNLFTDKTYTSVDTNTEIEYINLLIAQLTKFDLEGSFEIFFQELQLVKDLLETGNSNLIGPLLDVNQERQFSDNLGGILSDLQPIGAVGMYGEDIIIYVEADLNKGMPELVFSQYYGAPEKYLENIKLREGRNIISVPIIDESYENGGSIYVKYDGKLQEDVKLHLANINSIPMLDLKVVDEAAKDKIKKYIRNLIEYVEQLDTSNLEYNPLNSTEIGTSKVLASIPASQVLEGLGDGDINSQVEKLYEALQVWDNIIDTYYKEFGFTEEDMPTKRLNIRYMPSETEVSNYIGSSFESVSMLINETKNGTNGYFYWLIQFFEYYR</sequence>
<dbReference type="EMBL" id="LJHD01000059">
    <property type="protein sequence ID" value="ONI45475.1"/>
    <property type="molecule type" value="Genomic_DNA"/>
</dbReference>
<dbReference type="Proteomes" id="UP000188637">
    <property type="component" value="Unassembled WGS sequence"/>
</dbReference>
<proteinExistence type="predicted"/>
<reference evidence="1" key="1">
    <citation type="submission" date="2016-08" db="EMBL/GenBank/DDBJ databases">
        <authorList>
            <person name="Ngugi D.K."/>
            <person name="Miyake S."/>
            <person name="Stingl U."/>
        </authorList>
    </citation>
    <scope>NUCLEOTIDE SEQUENCE</scope>
    <source>
        <strain evidence="1">SCG-D08WGA-EpuloA1</strain>
    </source>
</reference>
<protein>
    <submittedName>
        <fullName evidence="1">Uncharacterized protein</fullName>
    </submittedName>
</protein>
<keyword evidence="2" id="KW-1185">Reference proteome</keyword>
<gene>
    <name evidence="1" type="ORF">AN640_04475</name>
</gene>
<comment type="caution">
    <text evidence="1">The sequence shown here is derived from an EMBL/GenBank/DDBJ whole genome shotgun (WGS) entry which is preliminary data.</text>
</comment>
<organism evidence="1 2">
    <name type="scientific">Candidatus Epulonipiscium fishelsonii</name>
    <dbReference type="NCBI Taxonomy" id="77094"/>
    <lineage>
        <taxon>Bacteria</taxon>
        <taxon>Bacillati</taxon>
        <taxon>Bacillota</taxon>
        <taxon>Clostridia</taxon>
        <taxon>Lachnospirales</taxon>
        <taxon>Lachnospiraceae</taxon>
        <taxon>Candidatus Epulonipiscium</taxon>
    </lineage>
</organism>
<accession>A0ACC8XIY7</accession>
<evidence type="ECO:0000313" key="2">
    <source>
        <dbReference type="Proteomes" id="UP000188637"/>
    </source>
</evidence>
<name>A0ACC8XIY7_9FIRM</name>